<evidence type="ECO:0000313" key="5">
    <source>
        <dbReference type="Proteomes" id="UP000030652"/>
    </source>
</evidence>
<protein>
    <submittedName>
        <fullName evidence="4">Sulfotransferase</fullName>
        <ecNumber evidence="4">2.8.2.-</ecNumber>
    </submittedName>
</protein>
<evidence type="ECO:0000313" key="4">
    <source>
        <dbReference type="EMBL" id="KHE93325.1"/>
    </source>
</evidence>
<accession>A0A0B0ERM9</accession>
<name>A0A0B0ERM9_9BACT</name>
<dbReference type="Gene3D" id="3.40.50.300">
    <property type="entry name" value="P-loop containing nucleotide triphosphate hydrolases"/>
    <property type="match status" value="1"/>
</dbReference>
<evidence type="ECO:0000256" key="2">
    <source>
        <dbReference type="ARBA" id="ARBA00023180"/>
    </source>
</evidence>
<dbReference type="SUPFAM" id="SSF52540">
    <property type="entry name" value="P-loop containing nucleoside triphosphate hydrolases"/>
    <property type="match status" value="1"/>
</dbReference>
<evidence type="ECO:0000256" key="1">
    <source>
        <dbReference type="ARBA" id="ARBA00022679"/>
    </source>
</evidence>
<reference evidence="4 5" key="1">
    <citation type="submission" date="2014-10" db="EMBL/GenBank/DDBJ databases">
        <title>Draft genome of anammox bacterium scalindua brodae, obtained using differential coverage binning of sequence data from two enrichment reactors.</title>
        <authorList>
            <person name="Speth D.R."/>
            <person name="Russ L."/>
            <person name="Kartal B."/>
            <person name="Op den Camp H.J."/>
            <person name="Dutilh B.E."/>
            <person name="Jetten M.S."/>
        </authorList>
    </citation>
    <scope>NUCLEOTIDE SEQUENCE [LARGE SCALE GENOMIC DNA]</scope>
    <source>
        <strain evidence="4">RU1</strain>
    </source>
</reference>
<dbReference type="AlphaFoldDB" id="A0A0B0ERM9"/>
<dbReference type="Pfam" id="PF00685">
    <property type="entry name" value="Sulfotransfer_1"/>
    <property type="match status" value="1"/>
</dbReference>
<comment type="caution">
    <text evidence="4">The sequence shown here is derived from an EMBL/GenBank/DDBJ whole genome shotgun (WGS) entry which is preliminary data.</text>
</comment>
<dbReference type="EMBL" id="JRYO01000061">
    <property type="protein sequence ID" value="KHE93325.1"/>
    <property type="molecule type" value="Genomic_DNA"/>
</dbReference>
<sequence>MIGNIKKPEFFIVGAPKCGTTALDFHLSLHPEIFMAPKEKHYFMLDEGINIKLKSITRADYVNFFASASHRQVCGESSVWYLYSENVAKKIYQFNPEAKIIIILRNPKKMLPSLHSQFLYDADEHIVDFKTALLEDIERIKKGKKVKTRTFENRPGYINSVLYYEQVKRYLSVFDSGQVTILLHNKVKDDFEGAYRSILKFLQVSTDFFPSEQQVNVNKKIKSVKLHSLSKRPPEKLKKIFRTIIPFKPIRSSLIKIVESLNVSEKNRDELSEEVKELVNKYTKDDVLMLAKLIDKDLSDWLR</sequence>
<dbReference type="InterPro" id="IPR000863">
    <property type="entry name" value="Sulfotransferase_dom"/>
</dbReference>
<dbReference type="InterPro" id="IPR027417">
    <property type="entry name" value="P-loop_NTPase"/>
</dbReference>
<dbReference type="PANTHER" id="PTHR10605">
    <property type="entry name" value="HEPARAN SULFATE SULFOTRANSFERASE"/>
    <property type="match status" value="1"/>
</dbReference>
<dbReference type="eggNOG" id="COG4424">
    <property type="taxonomic scope" value="Bacteria"/>
</dbReference>
<keyword evidence="2" id="KW-0325">Glycoprotein</keyword>
<dbReference type="PANTHER" id="PTHR10605:SF56">
    <property type="entry name" value="BIFUNCTIONAL HEPARAN SULFATE N-DEACETYLASE_N-SULFOTRANSFERASE"/>
    <property type="match status" value="1"/>
</dbReference>
<dbReference type="GO" id="GO:0008146">
    <property type="term" value="F:sulfotransferase activity"/>
    <property type="evidence" value="ECO:0007669"/>
    <property type="project" value="InterPro"/>
</dbReference>
<gene>
    <name evidence="4" type="ORF">SCABRO_00930</name>
</gene>
<organism evidence="4 5">
    <name type="scientific">Candidatus Scalindua brodae</name>
    <dbReference type="NCBI Taxonomy" id="237368"/>
    <lineage>
        <taxon>Bacteria</taxon>
        <taxon>Pseudomonadati</taxon>
        <taxon>Planctomycetota</taxon>
        <taxon>Candidatus Brocadiia</taxon>
        <taxon>Candidatus Brocadiales</taxon>
        <taxon>Candidatus Scalinduaceae</taxon>
        <taxon>Candidatus Scalindua</taxon>
    </lineage>
</organism>
<dbReference type="EC" id="2.8.2.-" evidence="4"/>
<evidence type="ECO:0000259" key="3">
    <source>
        <dbReference type="Pfam" id="PF00685"/>
    </source>
</evidence>
<keyword evidence="1 4" id="KW-0808">Transferase</keyword>
<proteinExistence type="predicted"/>
<dbReference type="PATRIC" id="fig|237368.3.peg.1018"/>
<dbReference type="InterPro" id="IPR037359">
    <property type="entry name" value="NST/OST"/>
</dbReference>
<feature type="domain" description="Sulfotransferase" evidence="3">
    <location>
        <begin position="8"/>
        <end position="284"/>
    </location>
</feature>
<dbReference type="Proteomes" id="UP000030652">
    <property type="component" value="Unassembled WGS sequence"/>
</dbReference>